<dbReference type="NCBIfam" id="TIGR00254">
    <property type="entry name" value="GGDEF"/>
    <property type="match status" value="1"/>
</dbReference>
<dbReference type="EMBL" id="PEKC01000006">
    <property type="protein sequence ID" value="PII37106.1"/>
    <property type="molecule type" value="Genomic_DNA"/>
</dbReference>
<dbReference type="GO" id="GO:0005886">
    <property type="term" value="C:plasma membrane"/>
    <property type="evidence" value="ECO:0007669"/>
    <property type="project" value="TreeGrafter"/>
</dbReference>
<feature type="transmembrane region" description="Helical" evidence="3">
    <location>
        <begin position="64"/>
        <end position="83"/>
    </location>
</feature>
<dbReference type="InterPro" id="IPR029787">
    <property type="entry name" value="Nucleotide_cyclase"/>
</dbReference>
<feature type="transmembrane region" description="Helical" evidence="3">
    <location>
        <begin position="95"/>
        <end position="113"/>
    </location>
</feature>
<dbReference type="Pfam" id="PF00990">
    <property type="entry name" value="GGDEF"/>
    <property type="match status" value="1"/>
</dbReference>
<reference evidence="5" key="1">
    <citation type="submission" date="2017-10" db="EMBL/GenBank/DDBJ databases">
        <title>Chryseobacterium sp. B5 is a hydrocarbonoclastic and plant growth promoting bacterium.</title>
        <authorList>
            <person name="Thijs S."/>
            <person name="Gkorezis P."/>
            <person name="Van Hamme J."/>
        </authorList>
    </citation>
    <scope>NUCLEOTIDE SEQUENCE</scope>
    <source>
        <strain evidence="5">B5</strain>
    </source>
</reference>
<feature type="transmembrane region" description="Helical" evidence="3">
    <location>
        <begin position="12"/>
        <end position="32"/>
    </location>
</feature>
<keyword evidence="3" id="KW-0812">Transmembrane</keyword>
<dbReference type="GO" id="GO:0043709">
    <property type="term" value="P:cell adhesion involved in single-species biofilm formation"/>
    <property type="evidence" value="ECO:0007669"/>
    <property type="project" value="TreeGrafter"/>
</dbReference>
<protein>
    <recommendedName>
        <fullName evidence="1">diguanylate cyclase</fullName>
        <ecNumber evidence="1">2.7.7.65</ecNumber>
    </recommendedName>
</protein>
<dbReference type="GO" id="GO:1902201">
    <property type="term" value="P:negative regulation of bacterial-type flagellum-dependent cell motility"/>
    <property type="evidence" value="ECO:0007669"/>
    <property type="project" value="TreeGrafter"/>
</dbReference>
<feature type="transmembrane region" description="Helical" evidence="3">
    <location>
        <begin position="190"/>
        <end position="212"/>
    </location>
</feature>
<evidence type="ECO:0000256" key="3">
    <source>
        <dbReference type="SAM" id="Phobius"/>
    </source>
</evidence>
<dbReference type="PROSITE" id="PS50887">
    <property type="entry name" value="GGDEF"/>
    <property type="match status" value="1"/>
</dbReference>
<dbReference type="InterPro" id="IPR000160">
    <property type="entry name" value="GGDEF_dom"/>
</dbReference>
<keyword evidence="3" id="KW-1133">Transmembrane helix</keyword>
<feature type="transmembrane region" description="Helical" evidence="3">
    <location>
        <begin position="39"/>
        <end position="58"/>
    </location>
</feature>
<dbReference type="PANTHER" id="PTHR45138">
    <property type="entry name" value="REGULATORY COMPONENTS OF SENSORY TRANSDUCTION SYSTEM"/>
    <property type="match status" value="1"/>
</dbReference>
<keyword evidence="3" id="KW-0472">Membrane</keyword>
<proteinExistence type="predicted"/>
<dbReference type="AlphaFoldDB" id="A0A2G7TB24"/>
<dbReference type="GO" id="GO:0052621">
    <property type="term" value="F:diguanylate cyclase activity"/>
    <property type="evidence" value="ECO:0007669"/>
    <property type="project" value="UniProtKB-EC"/>
</dbReference>
<dbReference type="Gene3D" id="3.30.70.270">
    <property type="match status" value="1"/>
</dbReference>
<comment type="caution">
    <text evidence="5">The sequence shown here is derived from an EMBL/GenBank/DDBJ whole genome shotgun (WGS) entry which is preliminary data.</text>
</comment>
<dbReference type="SUPFAM" id="SSF55073">
    <property type="entry name" value="Nucleotide cyclase"/>
    <property type="match status" value="1"/>
</dbReference>
<feature type="transmembrane region" description="Helical" evidence="3">
    <location>
        <begin position="155"/>
        <end position="178"/>
    </location>
</feature>
<dbReference type="FunFam" id="3.30.70.270:FF:000001">
    <property type="entry name" value="Diguanylate cyclase domain protein"/>
    <property type="match status" value="1"/>
</dbReference>
<organism evidence="5">
    <name type="scientific">Chryseobacterium sp. B5</name>
    <dbReference type="NCBI Taxonomy" id="2050562"/>
    <lineage>
        <taxon>Bacteria</taxon>
        <taxon>Pseudomonadati</taxon>
        <taxon>Bacteroidota</taxon>
        <taxon>Flavobacteriia</taxon>
        <taxon>Flavobacteriales</taxon>
        <taxon>Weeksellaceae</taxon>
        <taxon>Chryseobacterium group</taxon>
        <taxon>Chryseobacterium</taxon>
    </lineage>
</organism>
<dbReference type="InterPro" id="IPR050469">
    <property type="entry name" value="Diguanylate_Cyclase"/>
</dbReference>
<dbReference type="EC" id="2.7.7.65" evidence="1"/>
<evidence type="ECO:0000259" key="4">
    <source>
        <dbReference type="PROSITE" id="PS50887"/>
    </source>
</evidence>
<evidence type="ECO:0000313" key="5">
    <source>
        <dbReference type="EMBL" id="PII37106.1"/>
    </source>
</evidence>
<sequence>MDVSLDTDRLYVLIAPLSILLLSCTLAVCWLVQRRQRYLLWIAGGYALVSLALAWQSLAPREELHHWAVFTGAMYLFGTWCFARCMAGRYGVSAHPLLGLLIGAVVLAALYYYSRVQVDLWVRVHWLNTGLGLLQMLPAPAMLRRRPPQDWLERMLYWSYVVFAGYTAARPLLVLALGSTDLNEIARSTYWLVTLVSTLSFALLFTLMLLACTVRDVFTALREERNHDSLTNLLNRRAFQEAAELRLADPHMAPISVLIGDIDHFKRINDSWGHDCGDRVLQAVAQTLQQHVRNDDLVSRFGGEEFVLLLMRTTPQEAEHVAQRIRAQLSADGYVLAAGQRVTISFGIAPVAANTALTDALTRADGLLYAAKQAGRDRVHVATDPGRRVPQAV</sequence>
<evidence type="ECO:0000256" key="1">
    <source>
        <dbReference type="ARBA" id="ARBA00012528"/>
    </source>
</evidence>
<feature type="domain" description="GGDEF" evidence="4">
    <location>
        <begin position="253"/>
        <end position="384"/>
    </location>
</feature>
<evidence type="ECO:0000256" key="2">
    <source>
        <dbReference type="ARBA" id="ARBA00034247"/>
    </source>
</evidence>
<accession>A0A2G7TB24</accession>
<dbReference type="InterPro" id="IPR043128">
    <property type="entry name" value="Rev_trsase/Diguanyl_cyclase"/>
</dbReference>
<gene>
    <name evidence="5" type="ORF">CTI11_02815</name>
</gene>
<name>A0A2G7TB24_9FLAO</name>
<dbReference type="SMART" id="SM00267">
    <property type="entry name" value="GGDEF"/>
    <property type="match status" value="1"/>
</dbReference>
<dbReference type="CDD" id="cd01949">
    <property type="entry name" value="GGDEF"/>
    <property type="match status" value="1"/>
</dbReference>
<comment type="catalytic activity">
    <reaction evidence="2">
        <text>2 GTP = 3',3'-c-di-GMP + 2 diphosphate</text>
        <dbReference type="Rhea" id="RHEA:24898"/>
        <dbReference type="ChEBI" id="CHEBI:33019"/>
        <dbReference type="ChEBI" id="CHEBI:37565"/>
        <dbReference type="ChEBI" id="CHEBI:58805"/>
        <dbReference type="EC" id="2.7.7.65"/>
    </reaction>
</comment>
<dbReference type="PANTHER" id="PTHR45138:SF9">
    <property type="entry name" value="DIGUANYLATE CYCLASE DGCM-RELATED"/>
    <property type="match status" value="1"/>
</dbReference>